<comment type="caution">
    <text evidence="1">The sequence shown here is derived from an EMBL/GenBank/DDBJ whole genome shotgun (WGS) entry which is preliminary data.</text>
</comment>
<evidence type="ECO:0000313" key="1">
    <source>
        <dbReference type="EMBL" id="GJD78932.1"/>
    </source>
</evidence>
<keyword evidence="2" id="KW-1185">Reference proteome</keyword>
<accession>A0AA37MAT1</accession>
<evidence type="ECO:0000313" key="2">
    <source>
        <dbReference type="Proteomes" id="UP001055108"/>
    </source>
</evidence>
<dbReference type="AlphaFoldDB" id="A0AA37MAT1"/>
<name>A0AA37MAT1_9HYPH</name>
<reference evidence="1" key="1">
    <citation type="journal article" date="2016" name="Front. Microbiol.">
        <title>Genome Sequence of the Piezophilic, Mesophilic Sulfate-Reducing Bacterium Desulfovibrio indicus J2T.</title>
        <authorList>
            <person name="Cao J."/>
            <person name="Maignien L."/>
            <person name="Shao Z."/>
            <person name="Alain K."/>
            <person name="Jebbar M."/>
        </authorList>
    </citation>
    <scope>NUCLEOTIDE SEQUENCE</scope>
    <source>
        <strain evidence="1">NBRC 103626</strain>
    </source>
</reference>
<organism evidence="1 2">
    <name type="scientific">Methylobacterium gregans</name>
    <dbReference type="NCBI Taxonomy" id="374424"/>
    <lineage>
        <taxon>Bacteria</taxon>
        <taxon>Pseudomonadati</taxon>
        <taxon>Pseudomonadota</taxon>
        <taxon>Alphaproteobacteria</taxon>
        <taxon>Hyphomicrobiales</taxon>
        <taxon>Methylobacteriaceae</taxon>
        <taxon>Methylobacterium</taxon>
    </lineage>
</organism>
<dbReference type="RefSeq" id="WP_238302746.1">
    <property type="nucleotide sequence ID" value="NZ_BPQM01000047.1"/>
</dbReference>
<dbReference type="EMBL" id="BPQM01000047">
    <property type="protein sequence ID" value="GJD78932.1"/>
    <property type="molecule type" value="Genomic_DNA"/>
</dbReference>
<protein>
    <submittedName>
        <fullName evidence="1">Uncharacterized protein</fullName>
    </submittedName>
</protein>
<gene>
    <name evidence="1" type="ORF">NBEOAGPD_2152</name>
</gene>
<dbReference type="Proteomes" id="UP001055108">
    <property type="component" value="Unassembled WGS sequence"/>
</dbReference>
<sequence length="66" mass="7020">MTHLDRMTRRTRMNAIERQVRSNMRTSDVVLAVAGVALLAGFCLLLLASLIGDAHSLASVSAPALG</sequence>
<proteinExistence type="predicted"/>
<reference evidence="1" key="2">
    <citation type="submission" date="2021-08" db="EMBL/GenBank/DDBJ databases">
        <authorList>
            <person name="Tani A."/>
            <person name="Ola A."/>
            <person name="Ogura Y."/>
            <person name="Katsura K."/>
            <person name="Hayashi T."/>
        </authorList>
    </citation>
    <scope>NUCLEOTIDE SEQUENCE</scope>
    <source>
        <strain evidence="1">NBRC 103626</strain>
    </source>
</reference>